<dbReference type="GeneID" id="78203595"/>
<dbReference type="Gene3D" id="2.160.20.120">
    <property type="match status" value="1"/>
</dbReference>
<evidence type="ECO:0000313" key="2">
    <source>
        <dbReference type="EMBL" id="OUQ56443.1"/>
    </source>
</evidence>
<accession>A0A1Y4W1S2</accession>
<dbReference type="InterPro" id="IPR025164">
    <property type="entry name" value="Toastrack_DUF4097"/>
</dbReference>
<name>A0A1Y4W1S2_9LACO</name>
<protein>
    <recommendedName>
        <fullName evidence="1">DUF4097 domain-containing protein</fullName>
    </recommendedName>
</protein>
<evidence type="ECO:0000259" key="1">
    <source>
        <dbReference type="Pfam" id="PF13349"/>
    </source>
</evidence>
<sequence length="209" mass="23043">MKRGMKMLILAIVIMLVILGILKVQDMNKASSEQVVQKVITNRKFNQVKVDTSNANIKVKQGNHYRVLFEGRHKLLPKVEVKNKQLIVEDKDGIKVVNGNLFDLFKKHSVVPQITIELPDEKLKNIEIDDSNGSVTVQGVAVSQGEIDLSNGNIMVDHSTADGYDLDTSNGHVEINGSNKGDSYSKNDKARRVLSIDNSNGDITVSYGG</sequence>
<reference evidence="3" key="2">
    <citation type="journal article" date="2018" name="BMC Genomics">
        <title>Whole genome sequencing and function prediction of 133 gut anaerobes isolated from chicken caecum in pure cultures.</title>
        <authorList>
            <person name="Medvecky M."/>
            <person name="Cejkova D."/>
            <person name="Polansky O."/>
            <person name="Karasova D."/>
            <person name="Kubasova T."/>
            <person name="Cizek A."/>
            <person name="Rychlik I."/>
        </authorList>
    </citation>
    <scope>NUCLEOTIDE SEQUENCE</scope>
    <source>
        <strain evidence="3">An101</strain>
        <strain evidence="2">An115</strain>
    </source>
</reference>
<dbReference type="AlphaFoldDB" id="A0A1Y4W1S2"/>
<keyword evidence="5" id="KW-1185">Reference proteome</keyword>
<organism evidence="3 4">
    <name type="scientific">Lactobacillus gallinarum</name>
    <dbReference type="NCBI Taxonomy" id="52242"/>
    <lineage>
        <taxon>Bacteria</taxon>
        <taxon>Bacillati</taxon>
        <taxon>Bacillota</taxon>
        <taxon>Bacilli</taxon>
        <taxon>Lactobacillales</taxon>
        <taxon>Lactobacillaceae</taxon>
        <taxon>Lactobacillus</taxon>
    </lineage>
</organism>
<dbReference type="EMBL" id="NFLS01000009">
    <property type="protein sequence ID" value="OUQ56443.1"/>
    <property type="molecule type" value="Genomic_DNA"/>
</dbReference>
<dbReference type="Proteomes" id="UP000195859">
    <property type="component" value="Unassembled WGS sequence"/>
</dbReference>
<evidence type="ECO:0000313" key="5">
    <source>
        <dbReference type="Proteomes" id="UP000196293"/>
    </source>
</evidence>
<dbReference type="Proteomes" id="UP000196293">
    <property type="component" value="Unassembled WGS sequence"/>
</dbReference>
<feature type="domain" description="DUF4097" evidence="1">
    <location>
        <begin position="46"/>
        <end position="179"/>
    </location>
</feature>
<dbReference type="RefSeq" id="WP_087176274.1">
    <property type="nucleotide sequence ID" value="NZ_CALVCW010000037.1"/>
</dbReference>
<evidence type="ECO:0000313" key="3">
    <source>
        <dbReference type="EMBL" id="OUQ76329.1"/>
    </source>
</evidence>
<evidence type="ECO:0000313" key="4">
    <source>
        <dbReference type="Proteomes" id="UP000195859"/>
    </source>
</evidence>
<comment type="caution">
    <text evidence="3">The sequence shown here is derived from an EMBL/GenBank/DDBJ whole genome shotgun (WGS) entry which is preliminary data.</text>
</comment>
<dbReference type="EMBL" id="NFLZ01000010">
    <property type="protein sequence ID" value="OUQ76329.1"/>
    <property type="molecule type" value="Genomic_DNA"/>
</dbReference>
<proteinExistence type="predicted"/>
<gene>
    <name evidence="3" type="ORF">B5E44_05320</name>
    <name evidence="2" type="ORF">B5E59_05115</name>
</gene>
<dbReference type="Pfam" id="PF13349">
    <property type="entry name" value="DUF4097"/>
    <property type="match status" value="1"/>
</dbReference>
<reference evidence="4 5" key="1">
    <citation type="submission" date="2017-04" db="EMBL/GenBank/DDBJ databases">
        <title>Function of individual gut microbiota members based on whole genome sequencing of pure cultures obtained from chicken caecum.</title>
        <authorList>
            <person name="Medvecky M."/>
            <person name="Cejkova D."/>
            <person name="Polansky O."/>
            <person name="Karasova D."/>
            <person name="Kubasova T."/>
            <person name="Cizek A."/>
            <person name="Rychlik I."/>
        </authorList>
    </citation>
    <scope>NUCLEOTIDE SEQUENCE [LARGE SCALE GENOMIC DNA]</scope>
    <source>
        <strain evidence="4">An101</strain>
        <strain evidence="5">An115</strain>
    </source>
</reference>